<protein>
    <submittedName>
        <fullName evidence="1">Uncharacterized protein</fullName>
    </submittedName>
</protein>
<dbReference type="AlphaFoldDB" id="A0A2P2II23"/>
<accession>A0A2P2II23</accession>
<proteinExistence type="predicted"/>
<evidence type="ECO:0000313" key="1">
    <source>
        <dbReference type="EMBL" id="MBW80880.1"/>
    </source>
</evidence>
<name>A0A2P2II23_RHIMU</name>
<sequence>MRETTYALDKKKGLERNSMFVFQRLHYSDR</sequence>
<organism evidence="1">
    <name type="scientific">Rhizophora mucronata</name>
    <name type="common">Asiatic mangrove</name>
    <dbReference type="NCBI Taxonomy" id="61149"/>
    <lineage>
        <taxon>Eukaryota</taxon>
        <taxon>Viridiplantae</taxon>
        <taxon>Streptophyta</taxon>
        <taxon>Embryophyta</taxon>
        <taxon>Tracheophyta</taxon>
        <taxon>Spermatophyta</taxon>
        <taxon>Magnoliopsida</taxon>
        <taxon>eudicotyledons</taxon>
        <taxon>Gunneridae</taxon>
        <taxon>Pentapetalae</taxon>
        <taxon>rosids</taxon>
        <taxon>fabids</taxon>
        <taxon>Malpighiales</taxon>
        <taxon>Rhizophoraceae</taxon>
        <taxon>Rhizophora</taxon>
    </lineage>
</organism>
<reference evidence="1" key="1">
    <citation type="submission" date="2018-02" db="EMBL/GenBank/DDBJ databases">
        <title>Rhizophora mucronata_Transcriptome.</title>
        <authorList>
            <person name="Meera S.P."/>
            <person name="Sreeshan A."/>
            <person name="Augustine A."/>
        </authorList>
    </citation>
    <scope>NUCLEOTIDE SEQUENCE</scope>
    <source>
        <tissue evidence="1">Leaf</tissue>
    </source>
</reference>
<dbReference type="EMBL" id="GGEC01000397">
    <property type="protein sequence ID" value="MBW80880.1"/>
    <property type="molecule type" value="Transcribed_RNA"/>
</dbReference>